<organism evidence="2 3">
    <name type="scientific">Viridibacillus soli</name>
    <dbReference type="NCBI Taxonomy" id="2798301"/>
    <lineage>
        <taxon>Bacteria</taxon>
        <taxon>Bacillati</taxon>
        <taxon>Bacillota</taxon>
        <taxon>Bacilli</taxon>
        <taxon>Bacillales</taxon>
        <taxon>Caryophanaceae</taxon>
        <taxon>Viridibacillus</taxon>
    </lineage>
</organism>
<accession>A0ABS1H3W0</accession>
<protein>
    <submittedName>
        <fullName evidence="2">ABC-2 transporter permease</fullName>
    </submittedName>
</protein>
<keyword evidence="1" id="KW-1133">Transmembrane helix</keyword>
<sequence>MRGLLAKDWYINRKYWWFIVAAFLVIMIIGSLEEGPLAISVFGLPLMSIYFILIIFSLDEKSNWQKFANTFPISRKIYVKSRYIIAFWIITAVHISTFLLAFILNMWSGEISTF</sequence>
<evidence type="ECO:0000313" key="2">
    <source>
        <dbReference type="EMBL" id="MBK3493842.1"/>
    </source>
</evidence>
<reference evidence="2 3" key="1">
    <citation type="submission" date="2020-12" db="EMBL/GenBank/DDBJ databases">
        <title>YIM B01967 draft genome.</title>
        <authorList>
            <person name="Yan X."/>
        </authorList>
    </citation>
    <scope>NUCLEOTIDE SEQUENCE [LARGE SCALE GENOMIC DNA]</scope>
    <source>
        <strain evidence="2 3">YIM B01967</strain>
    </source>
</reference>
<feature type="transmembrane region" description="Helical" evidence="1">
    <location>
        <begin position="83"/>
        <end position="107"/>
    </location>
</feature>
<dbReference type="Proteomes" id="UP000618943">
    <property type="component" value="Unassembled WGS sequence"/>
</dbReference>
<feature type="transmembrane region" description="Helical" evidence="1">
    <location>
        <begin position="38"/>
        <end position="58"/>
    </location>
</feature>
<comment type="caution">
    <text evidence="2">The sequence shown here is derived from an EMBL/GenBank/DDBJ whole genome shotgun (WGS) entry which is preliminary data.</text>
</comment>
<evidence type="ECO:0000313" key="3">
    <source>
        <dbReference type="Proteomes" id="UP000618943"/>
    </source>
</evidence>
<name>A0ABS1H3W0_9BACL</name>
<keyword evidence="1" id="KW-0812">Transmembrane</keyword>
<feature type="transmembrane region" description="Helical" evidence="1">
    <location>
        <begin position="15"/>
        <end position="32"/>
    </location>
</feature>
<proteinExistence type="predicted"/>
<keyword evidence="1" id="KW-0472">Membrane</keyword>
<dbReference type="InterPro" id="IPR025699">
    <property type="entry name" value="ABC2_memb-like"/>
</dbReference>
<keyword evidence="3" id="KW-1185">Reference proteome</keyword>
<gene>
    <name evidence="2" type="ORF">JFL43_03000</name>
</gene>
<dbReference type="Pfam" id="PF13346">
    <property type="entry name" value="ABC2_membrane_5"/>
    <property type="match status" value="1"/>
</dbReference>
<dbReference type="EMBL" id="JAEOAH010000003">
    <property type="protein sequence ID" value="MBK3493842.1"/>
    <property type="molecule type" value="Genomic_DNA"/>
</dbReference>
<evidence type="ECO:0000256" key="1">
    <source>
        <dbReference type="SAM" id="Phobius"/>
    </source>
</evidence>